<dbReference type="AlphaFoldDB" id="L8JAN0"/>
<dbReference type="Gene3D" id="3.40.1390.10">
    <property type="entry name" value="MurE/MurF, N-terminal domain"/>
    <property type="match status" value="1"/>
</dbReference>
<protein>
    <submittedName>
        <fullName evidence="6">UDP-3-O-[3-hydroxymyristoyl] glucosamine N-acyltransferase</fullName>
    </submittedName>
</protein>
<keyword evidence="7" id="KW-1185">Reference proteome</keyword>
<dbReference type="InterPro" id="IPR011004">
    <property type="entry name" value="Trimer_LpxA-like_sf"/>
</dbReference>
<dbReference type="OrthoDB" id="9784739at2"/>
<dbReference type="GO" id="GO:0009245">
    <property type="term" value="P:lipid A biosynthetic process"/>
    <property type="evidence" value="ECO:0007669"/>
    <property type="project" value="UniProtKB-KW"/>
</dbReference>
<evidence type="ECO:0000256" key="4">
    <source>
        <dbReference type="ARBA" id="ARBA00023098"/>
    </source>
</evidence>
<keyword evidence="2" id="KW-0441">Lipid A biosynthesis</keyword>
<keyword evidence="3 6" id="KW-0808">Transferase</keyword>
<dbReference type="PATRIC" id="fig|1056511.3.peg.2040"/>
<sequence>MITAAEIAQLLGGKLIGQADIEINEIVDIHDNVKGGLAIIHQKKDLNALETSKAEVIIGPSVIESVKDKTLIVIDKIDPMKLNQLLRFYKVKRYGLEDQCNTSDRSDVHIGNHVSIGKDCYFMPGVKIMNGVTIGDNVVVHANTVIKEGTVIGSNVTIDANCSIGNYSFEYLFEHGEYIRLESVGRVIIEDDVEIGANNTIDRGTFGSTVIGRGTKLDNQIQIGHDVKIGQHCLIVSQVGIAGWTILEDHVIVHGQAGLAGGLRIGHGTMIKAQAGVTKSCKPNSQLCGYPARESSQFLSTVAALNKLSRQPQSKLSAATVESESPGVLRRWLRKLI</sequence>
<proteinExistence type="predicted"/>
<name>L8JAN0_9GAMM</name>
<dbReference type="GO" id="GO:0016020">
    <property type="term" value="C:membrane"/>
    <property type="evidence" value="ECO:0007669"/>
    <property type="project" value="GOC"/>
</dbReference>
<evidence type="ECO:0000256" key="2">
    <source>
        <dbReference type="ARBA" id="ARBA00022556"/>
    </source>
</evidence>
<dbReference type="PANTHER" id="PTHR43378">
    <property type="entry name" value="UDP-3-O-ACYLGLUCOSAMINE N-ACYLTRANSFERASE"/>
    <property type="match status" value="1"/>
</dbReference>
<dbReference type="CDD" id="cd03352">
    <property type="entry name" value="LbH_LpxD"/>
    <property type="match status" value="1"/>
</dbReference>
<dbReference type="Pfam" id="PF00132">
    <property type="entry name" value="Hexapep"/>
    <property type="match status" value="2"/>
</dbReference>
<dbReference type="GO" id="GO:0016410">
    <property type="term" value="F:N-acyltransferase activity"/>
    <property type="evidence" value="ECO:0007669"/>
    <property type="project" value="InterPro"/>
</dbReference>
<comment type="caution">
    <text evidence="6">The sequence shown here is derived from an EMBL/GenBank/DDBJ whole genome shotgun (WGS) entry which is preliminary data.</text>
</comment>
<evidence type="ECO:0000313" key="7">
    <source>
        <dbReference type="Proteomes" id="UP000011134"/>
    </source>
</evidence>
<keyword evidence="4" id="KW-0443">Lipid metabolism</keyword>
<dbReference type="InterPro" id="IPR001451">
    <property type="entry name" value="Hexapep"/>
</dbReference>
<dbReference type="EMBL" id="AMZO01000015">
    <property type="protein sequence ID" value="ELR65925.1"/>
    <property type="molecule type" value="Genomic_DNA"/>
</dbReference>
<dbReference type="Proteomes" id="UP000011134">
    <property type="component" value="Unassembled WGS sequence"/>
</dbReference>
<dbReference type="RefSeq" id="WP_007465226.1">
    <property type="nucleotide sequence ID" value="NZ_AMZO01000015.1"/>
</dbReference>
<keyword evidence="5 6" id="KW-0012">Acyltransferase</keyword>
<organism evidence="6 7">
    <name type="scientific">Photobacterium marinum</name>
    <dbReference type="NCBI Taxonomy" id="1056511"/>
    <lineage>
        <taxon>Bacteria</taxon>
        <taxon>Pseudomonadati</taxon>
        <taxon>Pseudomonadota</taxon>
        <taxon>Gammaproteobacteria</taxon>
        <taxon>Vibrionales</taxon>
        <taxon>Vibrionaceae</taxon>
        <taxon>Photobacterium</taxon>
    </lineage>
</organism>
<evidence type="ECO:0000256" key="3">
    <source>
        <dbReference type="ARBA" id="ARBA00022679"/>
    </source>
</evidence>
<dbReference type="InterPro" id="IPR007691">
    <property type="entry name" value="LpxD"/>
</dbReference>
<evidence type="ECO:0000256" key="5">
    <source>
        <dbReference type="ARBA" id="ARBA00023315"/>
    </source>
</evidence>
<dbReference type="PANTHER" id="PTHR43378:SF2">
    <property type="entry name" value="UDP-3-O-ACYLGLUCOSAMINE N-ACYLTRANSFERASE 1, MITOCHONDRIAL-RELATED"/>
    <property type="match status" value="1"/>
</dbReference>
<evidence type="ECO:0000256" key="1">
    <source>
        <dbReference type="ARBA" id="ARBA00022516"/>
    </source>
</evidence>
<reference evidence="6 7" key="1">
    <citation type="submission" date="2012-12" db="EMBL/GenBank/DDBJ databases">
        <title>Genome Assembly of Photobacterium sp. AK15.</title>
        <authorList>
            <person name="Khatri I."/>
            <person name="Vaidya B."/>
            <person name="Srinivas T.N.R."/>
            <person name="Subramanian S."/>
            <person name="Pinnaka A."/>
        </authorList>
    </citation>
    <scope>NUCLEOTIDE SEQUENCE [LARGE SCALE GENOMIC DNA]</scope>
    <source>
        <strain evidence="6 7">AK15</strain>
    </source>
</reference>
<accession>L8JAN0</accession>
<dbReference type="SUPFAM" id="SSF51161">
    <property type="entry name" value="Trimeric LpxA-like enzymes"/>
    <property type="match status" value="1"/>
</dbReference>
<gene>
    <name evidence="6" type="ORF">C942_00551</name>
</gene>
<keyword evidence="1" id="KW-0444">Lipid biosynthesis</keyword>
<dbReference type="NCBIfam" id="NF002060">
    <property type="entry name" value="PRK00892.1"/>
    <property type="match status" value="1"/>
</dbReference>
<evidence type="ECO:0000313" key="6">
    <source>
        <dbReference type="EMBL" id="ELR65925.1"/>
    </source>
</evidence>
<dbReference type="Gene3D" id="2.160.10.10">
    <property type="entry name" value="Hexapeptide repeat proteins"/>
    <property type="match status" value="1"/>
</dbReference>